<organism evidence="1">
    <name type="scientific">marine sediment metagenome</name>
    <dbReference type="NCBI Taxonomy" id="412755"/>
    <lineage>
        <taxon>unclassified sequences</taxon>
        <taxon>metagenomes</taxon>
        <taxon>ecological metagenomes</taxon>
    </lineage>
</organism>
<dbReference type="SUPFAM" id="SSF88723">
    <property type="entry name" value="PIN domain-like"/>
    <property type="match status" value="1"/>
</dbReference>
<dbReference type="InterPro" id="IPR029060">
    <property type="entry name" value="PIN-like_dom_sf"/>
</dbReference>
<protein>
    <recommendedName>
        <fullName evidence="2">PIN domain-containing protein</fullName>
    </recommendedName>
</protein>
<reference evidence="1" key="1">
    <citation type="journal article" date="2014" name="Front. Microbiol.">
        <title>High frequency of phylogenetically diverse reductive dehalogenase-homologous genes in deep subseafloor sedimentary metagenomes.</title>
        <authorList>
            <person name="Kawai M."/>
            <person name="Futagami T."/>
            <person name="Toyoda A."/>
            <person name="Takaki Y."/>
            <person name="Nishi S."/>
            <person name="Hori S."/>
            <person name="Arai W."/>
            <person name="Tsubouchi T."/>
            <person name="Morono Y."/>
            <person name="Uchiyama I."/>
            <person name="Ito T."/>
            <person name="Fujiyama A."/>
            <person name="Inagaki F."/>
            <person name="Takami H."/>
        </authorList>
    </citation>
    <scope>NUCLEOTIDE SEQUENCE</scope>
    <source>
        <strain evidence="1">Expedition CK06-06</strain>
    </source>
</reference>
<dbReference type="EMBL" id="BARV01031185">
    <property type="protein sequence ID" value="GAI34844.1"/>
    <property type="molecule type" value="Genomic_DNA"/>
</dbReference>
<proteinExistence type="predicted"/>
<sequence length="74" mass="8330">MAKKAKVFVDSSVFFTAVNSPTGGSAKVFSLTSRFNLFVSLVVLAEVERNVRNKLTDQALERFFMLTKKTKILR</sequence>
<gene>
    <name evidence="1" type="ORF">S06H3_49390</name>
</gene>
<dbReference type="AlphaFoldDB" id="X1PVB5"/>
<dbReference type="CDD" id="cd09854">
    <property type="entry name" value="PIN_VapC-like"/>
    <property type="match status" value="1"/>
</dbReference>
<accession>X1PVB5</accession>
<evidence type="ECO:0008006" key="2">
    <source>
        <dbReference type="Google" id="ProtNLM"/>
    </source>
</evidence>
<comment type="caution">
    <text evidence="1">The sequence shown here is derived from an EMBL/GenBank/DDBJ whole genome shotgun (WGS) entry which is preliminary data.</text>
</comment>
<evidence type="ECO:0000313" key="1">
    <source>
        <dbReference type="EMBL" id="GAI34844.1"/>
    </source>
</evidence>
<feature type="non-terminal residue" evidence="1">
    <location>
        <position position="74"/>
    </location>
</feature>
<name>X1PVB5_9ZZZZ</name>